<feature type="region of interest" description="Disordered" evidence="1">
    <location>
        <begin position="54"/>
        <end position="78"/>
    </location>
</feature>
<evidence type="ECO:0000313" key="2">
    <source>
        <dbReference type="EMBL" id="KAE9533506.1"/>
    </source>
</evidence>
<reference evidence="2 3" key="1">
    <citation type="submission" date="2019-08" db="EMBL/GenBank/DDBJ databases">
        <title>The genome of the soybean aphid Biotype 1, its phylome, world population structure and adaptation to the North American continent.</title>
        <authorList>
            <person name="Giordano R."/>
            <person name="Donthu R.K."/>
            <person name="Hernandez A.G."/>
            <person name="Wright C.L."/>
            <person name="Zimin A.V."/>
        </authorList>
    </citation>
    <scope>NUCLEOTIDE SEQUENCE [LARGE SCALE GENOMIC DNA]</scope>
    <source>
        <tissue evidence="2">Whole aphids</tissue>
    </source>
</reference>
<gene>
    <name evidence="2" type="ORF">AGLY_009144</name>
</gene>
<evidence type="ECO:0000256" key="1">
    <source>
        <dbReference type="SAM" id="MobiDB-lite"/>
    </source>
</evidence>
<protein>
    <submittedName>
        <fullName evidence="2">Uncharacterized protein</fullName>
    </submittedName>
</protein>
<dbReference type="AlphaFoldDB" id="A0A6G0TIG6"/>
<evidence type="ECO:0000313" key="3">
    <source>
        <dbReference type="Proteomes" id="UP000475862"/>
    </source>
</evidence>
<sequence>MFSNIHSKHSLMMQRFFTIPFSNLPGIYKNSCTPTLSSSYKMTHKAVIAGMKAVNRETSSGNRDDFSRSSAPPPSRRGMTTIFNGKEGHGYCIIKARAAAFPADILTLTVQPSPTFFYNIFNILRMTELLRGRYTRVCCLRLTNELQKKVQTVQLYRILFETNNEKCPFCTNDNFTVYLRQKYLIDQLVVGPMVSRDSCPPSITIVFIRIYQLVLGLIIKCSAVYKIPSESLYYRSVRFEPMIHHYIQITFWVEKPKSPMLHSSDFDEFILNEVMNLSYKIASNIASNKNVGCLKKLKNLKQDLLKFNTMFSISFPSKNRNRNRIYRENLKRHYNINVLRSFIKRGK</sequence>
<comment type="caution">
    <text evidence="2">The sequence shown here is derived from an EMBL/GenBank/DDBJ whole genome shotgun (WGS) entry which is preliminary data.</text>
</comment>
<accession>A0A6G0TIG6</accession>
<organism evidence="2 3">
    <name type="scientific">Aphis glycines</name>
    <name type="common">Soybean aphid</name>
    <dbReference type="NCBI Taxonomy" id="307491"/>
    <lineage>
        <taxon>Eukaryota</taxon>
        <taxon>Metazoa</taxon>
        <taxon>Ecdysozoa</taxon>
        <taxon>Arthropoda</taxon>
        <taxon>Hexapoda</taxon>
        <taxon>Insecta</taxon>
        <taxon>Pterygota</taxon>
        <taxon>Neoptera</taxon>
        <taxon>Paraneoptera</taxon>
        <taxon>Hemiptera</taxon>
        <taxon>Sternorrhyncha</taxon>
        <taxon>Aphidomorpha</taxon>
        <taxon>Aphidoidea</taxon>
        <taxon>Aphididae</taxon>
        <taxon>Aphidini</taxon>
        <taxon>Aphis</taxon>
        <taxon>Aphis</taxon>
    </lineage>
</organism>
<name>A0A6G0TIG6_APHGL</name>
<keyword evidence="3" id="KW-1185">Reference proteome</keyword>
<dbReference type="EMBL" id="VYZN01000034">
    <property type="protein sequence ID" value="KAE9533506.1"/>
    <property type="molecule type" value="Genomic_DNA"/>
</dbReference>
<dbReference type="Proteomes" id="UP000475862">
    <property type="component" value="Unassembled WGS sequence"/>
</dbReference>
<proteinExistence type="predicted"/>